<protein>
    <submittedName>
        <fullName evidence="1">Uncharacterized protein</fullName>
    </submittedName>
</protein>
<organism evidence="1 2">
    <name type="scientific">Anopheles merus</name>
    <name type="common">Mosquito</name>
    <dbReference type="NCBI Taxonomy" id="30066"/>
    <lineage>
        <taxon>Eukaryota</taxon>
        <taxon>Metazoa</taxon>
        <taxon>Ecdysozoa</taxon>
        <taxon>Arthropoda</taxon>
        <taxon>Hexapoda</taxon>
        <taxon>Insecta</taxon>
        <taxon>Pterygota</taxon>
        <taxon>Neoptera</taxon>
        <taxon>Endopterygota</taxon>
        <taxon>Diptera</taxon>
        <taxon>Nematocera</taxon>
        <taxon>Culicoidea</taxon>
        <taxon>Culicidae</taxon>
        <taxon>Anophelinae</taxon>
        <taxon>Anopheles</taxon>
    </lineage>
</organism>
<evidence type="ECO:0000313" key="1">
    <source>
        <dbReference type="EnsemblMetazoa" id="AMEM002659-PA"/>
    </source>
</evidence>
<proteinExistence type="predicted"/>
<reference evidence="1" key="1">
    <citation type="submission" date="2020-05" db="UniProtKB">
        <authorList>
            <consortium name="EnsemblMetazoa"/>
        </authorList>
    </citation>
    <scope>IDENTIFICATION</scope>
    <source>
        <strain evidence="1">MAF</strain>
    </source>
</reference>
<dbReference type="Proteomes" id="UP000075903">
    <property type="component" value="Unassembled WGS sequence"/>
</dbReference>
<dbReference type="VEuPathDB" id="VectorBase:AMEM002659"/>
<dbReference type="EnsemblMetazoa" id="AMEM002659-RA">
    <property type="protein sequence ID" value="AMEM002659-PA"/>
    <property type="gene ID" value="AMEM002659"/>
</dbReference>
<sequence length="106" mass="11281">MKRLGGLMGREAQLISNTFIISSESTAFDCCTVSTRVELAVGRKRMTDGIWGRTVSFELAVPATADELGSHAPTNTVSFARRYSVPGTASIHLITSSGCSDSYSTS</sequence>
<dbReference type="AlphaFoldDB" id="A0A182US37"/>
<accession>A0A182US37</accession>
<keyword evidence="2" id="KW-1185">Reference proteome</keyword>
<evidence type="ECO:0000313" key="2">
    <source>
        <dbReference type="Proteomes" id="UP000075903"/>
    </source>
</evidence>
<name>A0A182US37_ANOME</name>